<dbReference type="OrthoDB" id="1094633at2"/>
<protein>
    <recommendedName>
        <fullName evidence="3">DUF4248 domain-containing protein</fullName>
    </recommendedName>
</protein>
<dbReference type="Proteomes" id="UP000184509">
    <property type="component" value="Unassembled WGS sequence"/>
</dbReference>
<reference evidence="1 2" key="1">
    <citation type="submission" date="2016-11" db="EMBL/GenBank/DDBJ databases">
        <authorList>
            <person name="Jaros S."/>
            <person name="Januszkiewicz K."/>
            <person name="Wedrychowicz H."/>
        </authorList>
    </citation>
    <scope>NUCLEOTIDE SEQUENCE [LARGE SCALE GENOMIC DNA]</scope>
    <source>
        <strain evidence="1 2">DSM 26991</strain>
    </source>
</reference>
<organism evidence="1 2">
    <name type="scientific">Bacteroides luti</name>
    <dbReference type="NCBI Taxonomy" id="1297750"/>
    <lineage>
        <taxon>Bacteria</taxon>
        <taxon>Pseudomonadati</taxon>
        <taxon>Bacteroidota</taxon>
        <taxon>Bacteroidia</taxon>
        <taxon>Bacteroidales</taxon>
        <taxon>Bacteroidaceae</taxon>
        <taxon>Bacteroides</taxon>
    </lineage>
</organism>
<sequence>MEENKTEFRVKAYGKAELAMLYNPQMCTREALRTLTRWMVRNEELYRELLVIGYKKTCKIFTPKEVGIITHYLGEP</sequence>
<keyword evidence="2" id="KW-1185">Reference proteome</keyword>
<proteinExistence type="predicted"/>
<gene>
    <name evidence="1" type="ORF">SAMN05444405_10370</name>
</gene>
<evidence type="ECO:0000313" key="2">
    <source>
        <dbReference type="Proteomes" id="UP000184509"/>
    </source>
</evidence>
<dbReference type="Pfam" id="PF14053">
    <property type="entry name" value="DUF4248"/>
    <property type="match status" value="1"/>
</dbReference>
<dbReference type="InterPro" id="IPR025342">
    <property type="entry name" value="DUF4248"/>
</dbReference>
<dbReference type="AlphaFoldDB" id="A0A1M4WFE6"/>
<evidence type="ECO:0008006" key="3">
    <source>
        <dbReference type="Google" id="ProtNLM"/>
    </source>
</evidence>
<dbReference type="EMBL" id="FQTV01000003">
    <property type="protein sequence ID" value="SHE79897.1"/>
    <property type="molecule type" value="Genomic_DNA"/>
</dbReference>
<name>A0A1M4WFE6_9BACE</name>
<evidence type="ECO:0000313" key="1">
    <source>
        <dbReference type="EMBL" id="SHE79897.1"/>
    </source>
</evidence>
<accession>A0A1M4WFE6</accession>
<dbReference type="RefSeq" id="WP_073399330.1">
    <property type="nucleotide sequence ID" value="NZ_FQTV01000003.1"/>
</dbReference>